<reference evidence="1" key="1">
    <citation type="journal article" date="2016" name="Proc. Natl. Acad. Sci. U.S.A.">
        <title>Lipid metabolic changes in an early divergent fungus govern the establishment of a mutualistic symbiosis with endobacteria.</title>
        <authorList>
            <person name="Lastovetsky O.A."/>
            <person name="Gaspar M.L."/>
            <person name="Mondo S.J."/>
            <person name="LaButti K.M."/>
            <person name="Sandor L."/>
            <person name="Grigoriev I.V."/>
            <person name="Henry S.A."/>
            <person name="Pawlowska T.E."/>
        </authorList>
    </citation>
    <scope>NUCLEOTIDE SEQUENCE [LARGE SCALE GENOMIC DNA]</scope>
    <source>
        <strain evidence="1">ATCC 52814</strain>
    </source>
</reference>
<accession>A0A1X0R651</accession>
<dbReference type="AlphaFoldDB" id="A0A1X0R651"/>
<gene>
    <name evidence="1" type="ORF">BCV72DRAFT_335084</name>
</gene>
<protein>
    <submittedName>
        <fullName evidence="1">Uncharacterized protein</fullName>
    </submittedName>
</protein>
<dbReference type="EMBL" id="KV921902">
    <property type="protein sequence ID" value="ORE07520.1"/>
    <property type="molecule type" value="Genomic_DNA"/>
</dbReference>
<proteinExistence type="predicted"/>
<name>A0A1X0R651_RHIZD</name>
<evidence type="ECO:0000313" key="1">
    <source>
        <dbReference type="EMBL" id="ORE07520.1"/>
    </source>
</evidence>
<sequence length="276" mass="31991">MIISSNTSIGGLKQWTLLSHPAWKFRLGKPRRHEKLEGMESMKEASLIGIINVYFSRNLLRFTLLLTTDQYCSIGLSSEIYEGKIKQRLITSLLLFYHYRVLTTTTTNTSVTKLLDGIGTTTLDHIHRILIESSGLEDGIHMEEDTLKLLEYTSICLQEEKSRYQQASYNTFAKQKLFGLQFVDYKLTLLSIFVVAGNRWACVWERSTLIPHRWSERKYWFQVFELLFTLKDMNKEQNIVTEQLIDEHTGAITAPSEDMLRADANKTLKSNFICCR</sequence>
<dbReference type="VEuPathDB" id="FungiDB:BCV72DRAFT_335084"/>
<dbReference type="OrthoDB" id="2230412at2759"/>
<organism evidence="1">
    <name type="scientific">Rhizopus microsporus var. microsporus</name>
    <dbReference type="NCBI Taxonomy" id="86635"/>
    <lineage>
        <taxon>Eukaryota</taxon>
        <taxon>Fungi</taxon>
        <taxon>Fungi incertae sedis</taxon>
        <taxon>Mucoromycota</taxon>
        <taxon>Mucoromycotina</taxon>
        <taxon>Mucoromycetes</taxon>
        <taxon>Mucorales</taxon>
        <taxon>Mucorineae</taxon>
        <taxon>Rhizopodaceae</taxon>
        <taxon>Rhizopus</taxon>
    </lineage>
</organism>
<dbReference type="Proteomes" id="UP000242414">
    <property type="component" value="Unassembled WGS sequence"/>
</dbReference>